<dbReference type="InterPro" id="IPR050314">
    <property type="entry name" value="Glycosyl_Hydrlase_18"/>
</dbReference>
<dbReference type="SMART" id="SM00636">
    <property type="entry name" value="Glyco_18"/>
    <property type="match status" value="1"/>
</dbReference>
<dbReference type="PANTHER" id="PTHR11177">
    <property type="entry name" value="CHITINASE"/>
    <property type="match status" value="1"/>
</dbReference>
<dbReference type="SUPFAM" id="SSF51445">
    <property type="entry name" value="(Trans)glycosidases"/>
    <property type="match status" value="1"/>
</dbReference>
<dbReference type="GO" id="GO:0005576">
    <property type="term" value="C:extracellular region"/>
    <property type="evidence" value="ECO:0007669"/>
    <property type="project" value="TreeGrafter"/>
</dbReference>
<proteinExistence type="inferred from homology"/>
<dbReference type="AlphaFoldDB" id="A0AAW2I8Y7"/>
<dbReference type="SUPFAM" id="SSF54556">
    <property type="entry name" value="Chitinase insertion domain"/>
    <property type="match status" value="1"/>
</dbReference>
<evidence type="ECO:0000256" key="1">
    <source>
        <dbReference type="ARBA" id="ARBA00022801"/>
    </source>
</evidence>
<evidence type="ECO:0000256" key="3">
    <source>
        <dbReference type="ARBA" id="ARBA00023295"/>
    </source>
</evidence>
<dbReference type="InterPro" id="IPR029070">
    <property type="entry name" value="Chitinase_insertion_sf"/>
</dbReference>
<evidence type="ECO:0000256" key="6">
    <source>
        <dbReference type="SAM" id="MobiDB-lite"/>
    </source>
</evidence>
<name>A0AAW2I8Y7_9NEOP</name>
<dbReference type="Gene3D" id="3.10.50.10">
    <property type="match status" value="1"/>
</dbReference>
<keyword evidence="7" id="KW-0732">Signal</keyword>
<comment type="caution">
    <text evidence="9">The sequence shown here is derived from an EMBL/GenBank/DDBJ whole genome shotgun (WGS) entry which is preliminary data.</text>
</comment>
<dbReference type="FunFam" id="3.10.50.10:FF:000001">
    <property type="entry name" value="Chitinase 3-like 1"/>
    <property type="match status" value="1"/>
</dbReference>
<keyword evidence="2" id="KW-1015">Disulfide bond</keyword>
<reference evidence="9" key="1">
    <citation type="journal article" date="2024" name="Gigascience">
        <title>Chromosome-level genome of the poultry shaft louse Menopon gallinae provides insight into the host-switching and adaptive evolution of parasitic lice.</title>
        <authorList>
            <person name="Xu Y."/>
            <person name="Ma L."/>
            <person name="Liu S."/>
            <person name="Liang Y."/>
            <person name="Liu Q."/>
            <person name="He Z."/>
            <person name="Tian L."/>
            <person name="Duan Y."/>
            <person name="Cai W."/>
            <person name="Li H."/>
            <person name="Song F."/>
        </authorList>
    </citation>
    <scope>NUCLEOTIDE SEQUENCE</scope>
    <source>
        <strain evidence="9">Cailab_2023a</strain>
    </source>
</reference>
<dbReference type="InterPro" id="IPR011583">
    <property type="entry name" value="Chitinase_II/V-like_cat"/>
</dbReference>
<feature type="compositionally biased region" description="Low complexity" evidence="6">
    <location>
        <begin position="386"/>
        <end position="420"/>
    </location>
</feature>
<dbReference type="CDD" id="cd02872">
    <property type="entry name" value="GH18_chitolectin_chitotriosidase"/>
    <property type="match status" value="1"/>
</dbReference>
<sequence length="495" mass="55282">MKLPLLLVLSTLLTSSFARFVCYYGSWSVYRHGPAKFEIENIDPTLCTHLVFAFVGLNRDGTVKIIDRWNDIGDEWKEGAYKKLQKLRAGNPKLKIMCGIGGWNEGSETYSHVVNNPQLRAVMVNSIYDFAVKYKFDGFDLDWEYPAQRGGKPSDREAFSQLIRELQEKFRLRGLILSAAVSADATKVETSYNCKDIAKNLEFINIMTYDLHGSWEKITGHHTALYPHPKDLPVDKHLNVDHAIRFWVECTGAPSKLNIGLASYGRTFTLADKNQHTVGSLVTGPGPAGSYVPENGFLGYNEVCKETRNGLWKIYDIPEQKVKYGVKGNVWVGMDDTETIRLKVEYAKRLGLGGAMIWSIETDDFRGECGKGKYPLLNTIKNALGSSNSPTNSTGTTFTPTPTYPSTQTPSPSNSPTYQPTQTTPVSLYFGLSRLRTAPTLTFIRIYFRTTISRPCVHTAASSSNIRLSPIYSTVAHTMLPELDLGPYNLNVLVI</sequence>
<dbReference type="GO" id="GO:0006032">
    <property type="term" value="P:chitin catabolic process"/>
    <property type="evidence" value="ECO:0007669"/>
    <property type="project" value="TreeGrafter"/>
</dbReference>
<dbReference type="PROSITE" id="PS01095">
    <property type="entry name" value="GH18_1"/>
    <property type="match status" value="1"/>
</dbReference>
<dbReference type="PANTHER" id="PTHR11177:SF360">
    <property type="entry name" value="CHITINASE 4-RELATED"/>
    <property type="match status" value="1"/>
</dbReference>
<dbReference type="InterPro" id="IPR001579">
    <property type="entry name" value="Glyco_hydro_18_chit_AS"/>
</dbReference>
<evidence type="ECO:0000256" key="7">
    <source>
        <dbReference type="SAM" id="SignalP"/>
    </source>
</evidence>
<keyword evidence="1 4" id="KW-0378">Hydrolase</keyword>
<comment type="similarity">
    <text evidence="5">Belongs to the glycosyl hydrolase 18 family.</text>
</comment>
<accession>A0AAW2I8Y7</accession>
<dbReference type="Gene3D" id="3.20.20.80">
    <property type="entry name" value="Glycosidases"/>
    <property type="match status" value="1"/>
</dbReference>
<dbReference type="GO" id="GO:0008061">
    <property type="term" value="F:chitin binding"/>
    <property type="evidence" value="ECO:0007669"/>
    <property type="project" value="InterPro"/>
</dbReference>
<dbReference type="Pfam" id="PF00704">
    <property type="entry name" value="Glyco_hydro_18"/>
    <property type="match status" value="1"/>
</dbReference>
<dbReference type="InterPro" id="IPR017853">
    <property type="entry name" value="GH"/>
</dbReference>
<dbReference type="PROSITE" id="PS51910">
    <property type="entry name" value="GH18_2"/>
    <property type="match status" value="1"/>
</dbReference>
<evidence type="ECO:0000256" key="5">
    <source>
        <dbReference type="RuleBase" id="RU004453"/>
    </source>
</evidence>
<protein>
    <recommendedName>
        <fullName evidence="8">GH18 domain-containing protein</fullName>
    </recommendedName>
</protein>
<feature type="domain" description="GH18" evidence="8">
    <location>
        <begin position="18"/>
        <end position="387"/>
    </location>
</feature>
<evidence type="ECO:0000256" key="4">
    <source>
        <dbReference type="RuleBase" id="RU000489"/>
    </source>
</evidence>
<dbReference type="GO" id="GO:0005975">
    <property type="term" value="P:carbohydrate metabolic process"/>
    <property type="evidence" value="ECO:0007669"/>
    <property type="project" value="InterPro"/>
</dbReference>
<dbReference type="GO" id="GO:0004568">
    <property type="term" value="F:chitinase activity"/>
    <property type="evidence" value="ECO:0007669"/>
    <property type="project" value="UniProtKB-ARBA"/>
</dbReference>
<dbReference type="InterPro" id="IPR001223">
    <property type="entry name" value="Glyco_hydro18_cat"/>
</dbReference>
<organism evidence="9">
    <name type="scientific">Menopon gallinae</name>
    <name type="common">poultry shaft louse</name>
    <dbReference type="NCBI Taxonomy" id="328185"/>
    <lineage>
        <taxon>Eukaryota</taxon>
        <taxon>Metazoa</taxon>
        <taxon>Ecdysozoa</taxon>
        <taxon>Arthropoda</taxon>
        <taxon>Hexapoda</taxon>
        <taxon>Insecta</taxon>
        <taxon>Pterygota</taxon>
        <taxon>Neoptera</taxon>
        <taxon>Paraneoptera</taxon>
        <taxon>Psocodea</taxon>
        <taxon>Troctomorpha</taxon>
        <taxon>Phthiraptera</taxon>
        <taxon>Amblycera</taxon>
        <taxon>Menoponidae</taxon>
        <taxon>Menopon</taxon>
    </lineage>
</organism>
<feature type="region of interest" description="Disordered" evidence="6">
    <location>
        <begin position="385"/>
        <end position="420"/>
    </location>
</feature>
<keyword evidence="3 4" id="KW-0326">Glycosidase</keyword>
<feature type="chain" id="PRO_5043632331" description="GH18 domain-containing protein" evidence="7">
    <location>
        <begin position="19"/>
        <end position="495"/>
    </location>
</feature>
<dbReference type="EMBL" id="JARGDH010000001">
    <property type="protein sequence ID" value="KAL0278401.1"/>
    <property type="molecule type" value="Genomic_DNA"/>
</dbReference>
<gene>
    <name evidence="9" type="ORF">PYX00_000231</name>
</gene>
<evidence type="ECO:0000259" key="8">
    <source>
        <dbReference type="PROSITE" id="PS51910"/>
    </source>
</evidence>
<feature type="signal peptide" evidence="7">
    <location>
        <begin position="1"/>
        <end position="18"/>
    </location>
</feature>
<evidence type="ECO:0000313" key="9">
    <source>
        <dbReference type="EMBL" id="KAL0278401.1"/>
    </source>
</evidence>
<evidence type="ECO:0000256" key="2">
    <source>
        <dbReference type="ARBA" id="ARBA00023157"/>
    </source>
</evidence>